<evidence type="ECO:0000313" key="5">
    <source>
        <dbReference type="Proteomes" id="UP000298484"/>
    </source>
</evidence>
<feature type="DNA-binding region" description="H-T-H motif" evidence="2">
    <location>
        <begin position="34"/>
        <end position="53"/>
    </location>
</feature>
<evidence type="ECO:0000259" key="3">
    <source>
        <dbReference type="PROSITE" id="PS50977"/>
    </source>
</evidence>
<dbReference type="Proteomes" id="UP000298484">
    <property type="component" value="Unassembled WGS sequence"/>
</dbReference>
<reference evidence="4 5" key="1">
    <citation type="submission" date="2019-03" db="EMBL/GenBank/DDBJ databases">
        <title>Genome sequence of Lentibacillus salicampi ATCC BAA-719.</title>
        <authorList>
            <person name="Maclea K.S."/>
            <person name="Simoes Junior M."/>
        </authorList>
    </citation>
    <scope>NUCLEOTIDE SEQUENCE [LARGE SCALE GENOMIC DNA]</scope>
    <source>
        <strain evidence="4 5">ATCC BAA-719</strain>
    </source>
</reference>
<dbReference type="RefSeq" id="WP_135110484.1">
    <property type="nucleotide sequence ID" value="NZ_SRHY01000022.1"/>
</dbReference>
<dbReference type="AlphaFoldDB" id="A0A4Y9ADE5"/>
<feature type="domain" description="HTH tetR-type" evidence="3">
    <location>
        <begin position="11"/>
        <end position="71"/>
    </location>
</feature>
<comment type="caution">
    <text evidence="4">The sequence shown here is derived from an EMBL/GenBank/DDBJ whole genome shotgun (WGS) entry which is preliminary data.</text>
</comment>
<dbReference type="SUPFAM" id="SSF46689">
    <property type="entry name" value="Homeodomain-like"/>
    <property type="match status" value="1"/>
</dbReference>
<dbReference type="OrthoDB" id="9812484at2"/>
<name>A0A4Y9ADE5_9BACI</name>
<evidence type="ECO:0000256" key="2">
    <source>
        <dbReference type="PROSITE-ProRule" id="PRU00335"/>
    </source>
</evidence>
<dbReference type="InterPro" id="IPR009057">
    <property type="entry name" value="Homeodomain-like_sf"/>
</dbReference>
<sequence length="204" mass="24015">MPKQTFYNLPEEKKQTLINAIEKEFSRVPLYEASISNIVKEADIPRGSFYQYFADKEDAFFFLLDNLSIKRKECFIALLKKHDGDLIDAMTTFFQQVITKGENLDFMRNAFLNMTHKIENSFARIFSDQQSEEQFKEVSSLIDKQKLNISGDKELFHVMQILTSVIVRNFVEKFARNLSDEEAMYNVNIEMKLLKTGLYWSEER</sequence>
<dbReference type="Pfam" id="PF00440">
    <property type="entry name" value="TetR_N"/>
    <property type="match status" value="1"/>
</dbReference>
<keyword evidence="5" id="KW-1185">Reference proteome</keyword>
<evidence type="ECO:0000313" key="4">
    <source>
        <dbReference type="EMBL" id="TFJ92424.1"/>
    </source>
</evidence>
<dbReference type="PROSITE" id="PS50977">
    <property type="entry name" value="HTH_TETR_2"/>
    <property type="match status" value="1"/>
</dbReference>
<proteinExistence type="predicted"/>
<keyword evidence="1 2" id="KW-0238">DNA-binding</keyword>
<protein>
    <submittedName>
        <fullName evidence="4">TetR/AcrR family transcriptional regulator</fullName>
    </submittedName>
</protein>
<dbReference type="EMBL" id="SRHY01000022">
    <property type="protein sequence ID" value="TFJ92424.1"/>
    <property type="molecule type" value="Genomic_DNA"/>
</dbReference>
<dbReference type="GO" id="GO:0003677">
    <property type="term" value="F:DNA binding"/>
    <property type="evidence" value="ECO:0007669"/>
    <property type="project" value="UniProtKB-UniRule"/>
</dbReference>
<dbReference type="Pfam" id="PF17924">
    <property type="entry name" value="TetR_C_19"/>
    <property type="match status" value="1"/>
</dbReference>
<organism evidence="4 5">
    <name type="scientific">Lentibacillus salicampi</name>
    <dbReference type="NCBI Taxonomy" id="175306"/>
    <lineage>
        <taxon>Bacteria</taxon>
        <taxon>Bacillati</taxon>
        <taxon>Bacillota</taxon>
        <taxon>Bacilli</taxon>
        <taxon>Bacillales</taxon>
        <taxon>Bacillaceae</taxon>
        <taxon>Lentibacillus</taxon>
    </lineage>
</organism>
<dbReference type="Gene3D" id="1.10.357.10">
    <property type="entry name" value="Tetracycline Repressor, domain 2"/>
    <property type="match status" value="1"/>
</dbReference>
<dbReference type="InterPro" id="IPR001647">
    <property type="entry name" value="HTH_TetR"/>
</dbReference>
<gene>
    <name evidence="4" type="ORF">E4U82_12300</name>
</gene>
<evidence type="ECO:0000256" key="1">
    <source>
        <dbReference type="ARBA" id="ARBA00023125"/>
    </source>
</evidence>
<accession>A0A4Y9ADE5</accession>